<gene>
    <name evidence="1" type="ORF">BEH84_04068</name>
</gene>
<evidence type="ECO:0000313" key="1">
    <source>
        <dbReference type="EMBL" id="ODM09701.1"/>
    </source>
</evidence>
<dbReference type="PATRIC" id="fig|1432052.3.peg.4506"/>
<comment type="caution">
    <text evidence="1">The sequence shown here is derived from an EMBL/GenBank/DDBJ whole genome shotgun (WGS) entry which is preliminary data.</text>
</comment>
<proteinExistence type="predicted"/>
<protein>
    <recommendedName>
        <fullName evidence="3">Helix-turn-helix domain-containing protein</fullName>
    </recommendedName>
</protein>
<organism evidence="1 2">
    <name type="scientific">Eisenbergiella tayi</name>
    <dbReference type="NCBI Taxonomy" id="1432052"/>
    <lineage>
        <taxon>Bacteria</taxon>
        <taxon>Bacillati</taxon>
        <taxon>Bacillota</taxon>
        <taxon>Clostridia</taxon>
        <taxon>Lachnospirales</taxon>
        <taxon>Lachnospiraceae</taxon>
        <taxon>Eisenbergiella</taxon>
    </lineage>
</organism>
<accession>A0A1E3AMJ9</accession>
<dbReference type="AlphaFoldDB" id="A0A1E3AMJ9"/>
<name>A0A1E3AMJ9_9FIRM</name>
<dbReference type="EMBL" id="MCGI01000004">
    <property type="protein sequence ID" value="ODM09701.1"/>
    <property type="molecule type" value="Genomic_DNA"/>
</dbReference>
<sequence>MAVFHVEHNKGYTVMSNHHLHSKELTLKAKGLLSQMRSLPEDWDYTLAGLSLNRE</sequence>
<reference evidence="1 2" key="1">
    <citation type="submission" date="2016-07" db="EMBL/GenBank/DDBJ databases">
        <title>Characterization of isolates of Eisenbergiella tayi derived from blood cultures, using whole genome sequencing.</title>
        <authorList>
            <person name="Burdz T."/>
            <person name="Wiebe D."/>
            <person name="Huynh C."/>
            <person name="Bernard K."/>
        </authorList>
    </citation>
    <scope>NUCLEOTIDE SEQUENCE [LARGE SCALE GENOMIC DNA]</scope>
    <source>
        <strain evidence="1 2">NML 120489</strain>
    </source>
</reference>
<evidence type="ECO:0008006" key="3">
    <source>
        <dbReference type="Google" id="ProtNLM"/>
    </source>
</evidence>
<evidence type="ECO:0000313" key="2">
    <source>
        <dbReference type="Proteomes" id="UP000095003"/>
    </source>
</evidence>
<dbReference type="Proteomes" id="UP000095003">
    <property type="component" value="Unassembled WGS sequence"/>
</dbReference>